<evidence type="ECO:0000259" key="6">
    <source>
        <dbReference type="Pfam" id="PF00892"/>
    </source>
</evidence>
<feature type="transmembrane region" description="Helical" evidence="5">
    <location>
        <begin position="68"/>
        <end position="87"/>
    </location>
</feature>
<proteinExistence type="predicted"/>
<dbReference type="PANTHER" id="PTHR32322">
    <property type="entry name" value="INNER MEMBRANE TRANSPORTER"/>
    <property type="match status" value="1"/>
</dbReference>
<accession>D5V3H7</accession>
<feature type="transmembrane region" description="Helical" evidence="5">
    <location>
        <begin position="260"/>
        <end position="278"/>
    </location>
</feature>
<keyword evidence="8" id="KW-1185">Reference proteome</keyword>
<feature type="transmembrane region" description="Helical" evidence="5">
    <location>
        <begin position="179"/>
        <end position="197"/>
    </location>
</feature>
<comment type="subcellular location">
    <subcellularLocation>
        <location evidence="1">Membrane</location>
        <topology evidence="1">Multi-pass membrane protein</topology>
    </subcellularLocation>
</comment>
<evidence type="ECO:0000313" key="8">
    <source>
        <dbReference type="Proteomes" id="UP000000939"/>
    </source>
</evidence>
<organism evidence="7 8">
    <name type="scientific">Arcobacter nitrofigilis (strain ATCC 33309 / DSM 7299 / CCUG 15893 / LMG 7604 / NCTC 12251 / CI)</name>
    <name type="common">Campylobacter nitrofigilis</name>
    <dbReference type="NCBI Taxonomy" id="572480"/>
    <lineage>
        <taxon>Bacteria</taxon>
        <taxon>Pseudomonadati</taxon>
        <taxon>Campylobacterota</taxon>
        <taxon>Epsilonproteobacteria</taxon>
        <taxon>Campylobacterales</taxon>
        <taxon>Arcobacteraceae</taxon>
        <taxon>Arcobacter</taxon>
    </lineage>
</organism>
<dbReference type="PANTHER" id="PTHR32322:SF9">
    <property type="entry name" value="AMINO-ACID METABOLITE EFFLUX PUMP-RELATED"/>
    <property type="match status" value="1"/>
</dbReference>
<evidence type="ECO:0000256" key="1">
    <source>
        <dbReference type="ARBA" id="ARBA00004141"/>
    </source>
</evidence>
<dbReference type="InterPro" id="IPR050638">
    <property type="entry name" value="AA-Vitamin_Transporters"/>
</dbReference>
<protein>
    <recommendedName>
        <fullName evidence="6">EamA domain-containing protein</fullName>
    </recommendedName>
</protein>
<evidence type="ECO:0000256" key="4">
    <source>
        <dbReference type="ARBA" id="ARBA00023136"/>
    </source>
</evidence>
<dbReference type="eggNOG" id="COG0697">
    <property type="taxonomic scope" value="Bacteria"/>
</dbReference>
<keyword evidence="2 5" id="KW-0812">Transmembrane</keyword>
<dbReference type="STRING" id="572480.Arnit_0018"/>
<evidence type="ECO:0000256" key="3">
    <source>
        <dbReference type="ARBA" id="ARBA00022989"/>
    </source>
</evidence>
<dbReference type="HOGENOM" id="CLU_069324_0_0_7"/>
<gene>
    <name evidence="7" type="ordered locus">Arnit_0018</name>
</gene>
<feature type="transmembrane region" description="Helical" evidence="5">
    <location>
        <begin position="149"/>
        <end position="167"/>
    </location>
</feature>
<dbReference type="InterPro" id="IPR037185">
    <property type="entry name" value="EmrE-like"/>
</dbReference>
<feature type="transmembrane region" description="Helical" evidence="5">
    <location>
        <begin position="203"/>
        <end position="225"/>
    </location>
</feature>
<feature type="transmembrane region" description="Helical" evidence="5">
    <location>
        <begin position="36"/>
        <end position="56"/>
    </location>
</feature>
<feature type="transmembrane region" description="Helical" evidence="5">
    <location>
        <begin position="119"/>
        <end position="137"/>
    </location>
</feature>
<dbReference type="InterPro" id="IPR000620">
    <property type="entry name" value="EamA_dom"/>
</dbReference>
<feature type="transmembrane region" description="Helical" evidence="5">
    <location>
        <begin position="232"/>
        <end position="254"/>
    </location>
</feature>
<dbReference type="Pfam" id="PF00892">
    <property type="entry name" value="EamA"/>
    <property type="match status" value="2"/>
</dbReference>
<dbReference type="KEGG" id="ant:Arnit_0018"/>
<keyword evidence="4 5" id="KW-0472">Membrane</keyword>
<dbReference type="AlphaFoldDB" id="D5V3H7"/>
<reference evidence="7 8" key="1">
    <citation type="journal article" date="2010" name="Stand. Genomic Sci.">
        <title>Complete genome sequence of Arcobacter nitrofigilis type strain (CI).</title>
        <authorList>
            <person name="Pati A."/>
            <person name="Gronow S."/>
            <person name="Lapidus A."/>
            <person name="Copeland A."/>
            <person name="Glavina Del Rio T."/>
            <person name="Nolan M."/>
            <person name="Lucas S."/>
            <person name="Tice H."/>
            <person name="Cheng J.F."/>
            <person name="Han C."/>
            <person name="Chertkov O."/>
            <person name="Bruce D."/>
            <person name="Tapia R."/>
            <person name="Goodwin L."/>
            <person name="Pitluck S."/>
            <person name="Liolios K."/>
            <person name="Ivanova N."/>
            <person name="Mavromatis K."/>
            <person name="Chen A."/>
            <person name="Palaniappan K."/>
            <person name="Land M."/>
            <person name="Hauser L."/>
            <person name="Chang Y.J."/>
            <person name="Jeffries C.D."/>
            <person name="Detter J.C."/>
            <person name="Rohde M."/>
            <person name="Goker M."/>
            <person name="Bristow J."/>
            <person name="Eisen J.A."/>
            <person name="Markowitz V."/>
            <person name="Hugenholtz P."/>
            <person name="Klenk H.P."/>
            <person name="Kyrpides N.C."/>
        </authorList>
    </citation>
    <scope>NUCLEOTIDE SEQUENCE [LARGE SCALE GENOMIC DNA]</scope>
    <source>
        <strain evidence="8">ATCC 33309 / DSM 7299 / CCUG 15893 / LMG 7604 / NCTC 12251 / CI</strain>
    </source>
</reference>
<name>D5V3H7_ARCNC</name>
<keyword evidence="3 5" id="KW-1133">Transmembrane helix</keyword>
<evidence type="ECO:0000256" key="5">
    <source>
        <dbReference type="SAM" id="Phobius"/>
    </source>
</evidence>
<feature type="domain" description="EamA" evidence="6">
    <location>
        <begin position="7"/>
        <end position="136"/>
    </location>
</feature>
<feature type="transmembrane region" description="Helical" evidence="5">
    <location>
        <begin position="93"/>
        <end position="112"/>
    </location>
</feature>
<evidence type="ECO:0000256" key="2">
    <source>
        <dbReference type="ARBA" id="ARBA00022692"/>
    </source>
</evidence>
<dbReference type="OrthoDB" id="321830at2"/>
<dbReference type="EMBL" id="CP001999">
    <property type="protein sequence ID" value="ADG91688.1"/>
    <property type="molecule type" value="Genomic_DNA"/>
</dbReference>
<dbReference type="SUPFAM" id="SSF103481">
    <property type="entry name" value="Multidrug resistance efflux transporter EmrE"/>
    <property type="match status" value="2"/>
</dbReference>
<dbReference type="RefSeq" id="WP_013133833.1">
    <property type="nucleotide sequence ID" value="NC_014166.1"/>
</dbReference>
<sequence precursor="true">MMNIKLVLLVSLTLFFFATSSVLARAALINNSIDPYSFTFFRLFFGALTLVVILFLKEKKLNLTLNKNWHTSFLLFLYAICFSYAYINLDAGLGALILFAMVQLTIIITALIKKESINLKKALGITLAFIGLIYLLYPSEGFEVSLYHSILMMISGVAWGLYTIFGKKSSNATLNTTDNFTKSLLFAIIFFALFVHNVKLSSYGITLAFISGGITSSIGYLLWYYLLPNMKIITSGILQLLIPPLAIFLGVLFLNEKITSTLIISTILILLGILISIYKKDK</sequence>
<dbReference type="Proteomes" id="UP000000939">
    <property type="component" value="Chromosome"/>
</dbReference>
<feature type="domain" description="EamA" evidence="6">
    <location>
        <begin position="150"/>
        <end position="277"/>
    </location>
</feature>
<dbReference type="GO" id="GO:0016020">
    <property type="term" value="C:membrane"/>
    <property type="evidence" value="ECO:0007669"/>
    <property type="project" value="UniProtKB-SubCell"/>
</dbReference>
<evidence type="ECO:0000313" key="7">
    <source>
        <dbReference type="EMBL" id="ADG91688.1"/>
    </source>
</evidence>